<gene>
    <name evidence="3" type="ORF">HID58_057595</name>
</gene>
<dbReference type="SUPFAM" id="SSF81606">
    <property type="entry name" value="PP2C-like"/>
    <property type="match status" value="1"/>
</dbReference>
<dbReference type="Proteomes" id="UP000824890">
    <property type="component" value="Unassembled WGS sequence"/>
</dbReference>
<dbReference type="PROSITE" id="PS51746">
    <property type="entry name" value="PPM_2"/>
    <property type="match status" value="1"/>
</dbReference>
<dbReference type="PANTHER" id="PTHR13832:SF671">
    <property type="entry name" value="PROTEIN PHOSPHATASE 2C 66-RELATED"/>
    <property type="match status" value="1"/>
</dbReference>
<dbReference type="InterPro" id="IPR015655">
    <property type="entry name" value="PP2C"/>
</dbReference>
<organism evidence="3 4">
    <name type="scientific">Brassica napus</name>
    <name type="common">Rape</name>
    <dbReference type="NCBI Taxonomy" id="3708"/>
    <lineage>
        <taxon>Eukaryota</taxon>
        <taxon>Viridiplantae</taxon>
        <taxon>Streptophyta</taxon>
        <taxon>Embryophyta</taxon>
        <taxon>Tracheophyta</taxon>
        <taxon>Spermatophyta</taxon>
        <taxon>Magnoliopsida</taxon>
        <taxon>eudicotyledons</taxon>
        <taxon>Gunneridae</taxon>
        <taxon>Pentapetalae</taxon>
        <taxon>rosids</taxon>
        <taxon>malvids</taxon>
        <taxon>Brassicales</taxon>
        <taxon>Brassicaceae</taxon>
        <taxon>Brassiceae</taxon>
        <taxon>Brassica</taxon>
    </lineage>
</organism>
<proteinExistence type="predicted"/>
<dbReference type="Gene3D" id="3.60.40.10">
    <property type="entry name" value="PPM-type phosphatase domain"/>
    <property type="match status" value="1"/>
</dbReference>
<evidence type="ECO:0000313" key="3">
    <source>
        <dbReference type="EMBL" id="KAH0895166.1"/>
    </source>
</evidence>
<comment type="caution">
    <text evidence="3">The sequence shown here is derived from an EMBL/GenBank/DDBJ whole genome shotgun (WGS) entry which is preliminary data.</text>
</comment>
<keyword evidence="4" id="KW-1185">Reference proteome</keyword>
<dbReference type="EMBL" id="JAGKQM010000013">
    <property type="protein sequence ID" value="KAH0895166.1"/>
    <property type="molecule type" value="Genomic_DNA"/>
</dbReference>
<evidence type="ECO:0000256" key="1">
    <source>
        <dbReference type="SAM" id="MobiDB-lite"/>
    </source>
</evidence>
<name>A0ABQ8ARI6_BRANA</name>
<sequence>MFVIGSYIMYDDDEAIGQESYLELADTMVEENPELALMGSCVLVTLMKGEDVYVMNVGDSRAVLARKPNVVVGSKRQKELERIKEVREMFMNGSIMRNSLVPLQLNKENSTRIEEEVRRIKKEHPEDDGAIENRLS</sequence>
<feature type="region of interest" description="Disordered" evidence="1">
    <location>
        <begin position="116"/>
        <end position="136"/>
    </location>
</feature>
<feature type="domain" description="PPM-type phosphatase" evidence="2">
    <location>
        <begin position="1"/>
        <end position="136"/>
    </location>
</feature>
<dbReference type="PANTHER" id="PTHR13832">
    <property type="entry name" value="PROTEIN PHOSPHATASE 2C"/>
    <property type="match status" value="1"/>
</dbReference>
<evidence type="ECO:0000313" key="4">
    <source>
        <dbReference type="Proteomes" id="UP000824890"/>
    </source>
</evidence>
<dbReference type="InterPro" id="IPR036457">
    <property type="entry name" value="PPM-type-like_dom_sf"/>
</dbReference>
<feature type="compositionally biased region" description="Basic and acidic residues" evidence="1">
    <location>
        <begin position="116"/>
        <end position="127"/>
    </location>
</feature>
<accession>A0ABQ8ARI6</accession>
<dbReference type="InterPro" id="IPR001932">
    <property type="entry name" value="PPM-type_phosphatase-like_dom"/>
</dbReference>
<protein>
    <recommendedName>
        <fullName evidence="2">PPM-type phosphatase domain-containing protein</fullName>
    </recommendedName>
</protein>
<reference evidence="3 4" key="1">
    <citation type="submission" date="2021-05" db="EMBL/GenBank/DDBJ databases">
        <title>Genome Assembly of Synthetic Allotetraploid Brassica napus Reveals Homoeologous Exchanges between Subgenomes.</title>
        <authorList>
            <person name="Davis J.T."/>
        </authorList>
    </citation>
    <scope>NUCLEOTIDE SEQUENCE [LARGE SCALE GENOMIC DNA]</scope>
    <source>
        <strain evidence="4">cv. Da-Ae</strain>
        <tissue evidence="3">Seedling</tissue>
    </source>
</reference>
<dbReference type="Pfam" id="PF00481">
    <property type="entry name" value="PP2C"/>
    <property type="match status" value="1"/>
</dbReference>
<evidence type="ECO:0000259" key="2">
    <source>
        <dbReference type="PROSITE" id="PS51746"/>
    </source>
</evidence>